<dbReference type="SUPFAM" id="SSF57756">
    <property type="entry name" value="Retrovirus zinc finger-like domains"/>
    <property type="match status" value="1"/>
</dbReference>
<dbReference type="GO" id="GO:0008270">
    <property type="term" value="F:zinc ion binding"/>
    <property type="evidence" value="ECO:0007669"/>
    <property type="project" value="UniProtKB-KW"/>
</dbReference>
<dbReference type="InterPro" id="IPR036875">
    <property type="entry name" value="Znf_CCHC_sf"/>
</dbReference>
<feature type="compositionally biased region" description="Acidic residues" evidence="2">
    <location>
        <begin position="216"/>
        <end position="225"/>
    </location>
</feature>
<dbReference type="EMBL" id="CM029037">
    <property type="protein sequence ID" value="KAG2656081.1"/>
    <property type="molecule type" value="Genomic_DNA"/>
</dbReference>
<organism evidence="4 5">
    <name type="scientific">Panicum virgatum</name>
    <name type="common">Blackwell switchgrass</name>
    <dbReference type="NCBI Taxonomy" id="38727"/>
    <lineage>
        <taxon>Eukaryota</taxon>
        <taxon>Viridiplantae</taxon>
        <taxon>Streptophyta</taxon>
        <taxon>Embryophyta</taxon>
        <taxon>Tracheophyta</taxon>
        <taxon>Spermatophyta</taxon>
        <taxon>Magnoliopsida</taxon>
        <taxon>Liliopsida</taxon>
        <taxon>Poales</taxon>
        <taxon>Poaceae</taxon>
        <taxon>PACMAD clade</taxon>
        <taxon>Panicoideae</taxon>
        <taxon>Panicodae</taxon>
        <taxon>Paniceae</taxon>
        <taxon>Panicinae</taxon>
        <taxon>Panicum</taxon>
        <taxon>Panicum sect. Hiantes</taxon>
    </lineage>
</organism>
<name>A0A8T0X2X4_PANVG</name>
<evidence type="ECO:0000313" key="4">
    <source>
        <dbReference type="EMBL" id="KAG2656081.1"/>
    </source>
</evidence>
<feature type="non-terminal residue" evidence="4">
    <location>
        <position position="1"/>
    </location>
</feature>
<evidence type="ECO:0000313" key="5">
    <source>
        <dbReference type="Proteomes" id="UP000823388"/>
    </source>
</evidence>
<sequence length="414" mass="46877">HVICFNCGDSGHFSSGCSNPRICFICQGIDHVSAECPEWKKPVTVAQFLIEEGEMNEEGIVENLKDQVDKDWPWQVNKLEDYCYLIKFPPHKRVDSNVTDITYFYLKGGVMASLKVWNGDMESIGQLTEVWVQVRGIPPKWCDWVTVKQIASCLGKLVEVDWHSLFASSFSMIRIKLKCKEPKKIPLQRIMEMNDKLYLISFKTEGVEQILKSNDDGDEGGEDKDEDKGDNGLEEDDLLEEDTSAGPSSNLNKVNKNQDQGSNKSKTKSSSLIRNLSKIFQTQECDYEHEESAADCLNLLHAMELDDKFESEEDLGEEEGMVLEEEMVNLPEDWVFNLQQEGAQVQEGSGDAQAAKESRVPITTDPPAPAPAKGKKARKEPAWGPVMAIRRSKRNMNDDRPVMEKAQEFKKKWS</sequence>
<accession>A0A8T0X2X4</accession>
<keyword evidence="5" id="KW-1185">Reference proteome</keyword>
<keyword evidence="1" id="KW-0863">Zinc-finger</keyword>
<dbReference type="Gene3D" id="4.10.60.10">
    <property type="entry name" value="Zinc finger, CCHC-type"/>
    <property type="match status" value="1"/>
</dbReference>
<gene>
    <name evidence="4" type="ORF">PVAP13_1KG057762</name>
</gene>
<dbReference type="Proteomes" id="UP000823388">
    <property type="component" value="Chromosome 1K"/>
</dbReference>
<keyword evidence="1" id="KW-0862">Zinc</keyword>
<protein>
    <recommendedName>
        <fullName evidence="3">CCHC-type domain-containing protein</fullName>
    </recommendedName>
</protein>
<feature type="region of interest" description="Disordered" evidence="2">
    <location>
        <begin position="212"/>
        <end position="270"/>
    </location>
</feature>
<comment type="caution">
    <text evidence="4">The sequence shown here is derived from an EMBL/GenBank/DDBJ whole genome shotgun (WGS) entry which is preliminary data.</text>
</comment>
<dbReference type="Pfam" id="PF00098">
    <property type="entry name" value="zf-CCHC"/>
    <property type="match status" value="2"/>
</dbReference>
<dbReference type="PROSITE" id="PS50158">
    <property type="entry name" value="ZF_CCHC"/>
    <property type="match status" value="1"/>
</dbReference>
<dbReference type="InterPro" id="IPR001878">
    <property type="entry name" value="Znf_CCHC"/>
</dbReference>
<dbReference type="AlphaFoldDB" id="A0A8T0X2X4"/>
<feature type="non-terminal residue" evidence="4">
    <location>
        <position position="414"/>
    </location>
</feature>
<dbReference type="GO" id="GO:0003676">
    <property type="term" value="F:nucleic acid binding"/>
    <property type="evidence" value="ECO:0007669"/>
    <property type="project" value="InterPro"/>
</dbReference>
<keyword evidence="1" id="KW-0479">Metal-binding</keyword>
<evidence type="ECO:0000256" key="2">
    <source>
        <dbReference type="SAM" id="MobiDB-lite"/>
    </source>
</evidence>
<feature type="compositionally biased region" description="Polar residues" evidence="2">
    <location>
        <begin position="245"/>
        <end position="270"/>
    </location>
</feature>
<dbReference type="PANTHER" id="PTHR33170:SF51">
    <property type="entry name" value="CCHC-TYPE DOMAIN-CONTAINING PROTEIN"/>
    <property type="match status" value="1"/>
</dbReference>
<feature type="region of interest" description="Disordered" evidence="2">
    <location>
        <begin position="344"/>
        <end position="414"/>
    </location>
</feature>
<evidence type="ECO:0000256" key="1">
    <source>
        <dbReference type="PROSITE-ProRule" id="PRU00047"/>
    </source>
</evidence>
<dbReference type="SMART" id="SM00343">
    <property type="entry name" value="ZnF_C2HC"/>
    <property type="match status" value="2"/>
</dbReference>
<reference evidence="4" key="1">
    <citation type="submission" date="2020-05" db="EMBL/GenBank/DDBJ databases">
        <title>WGS assembly of Panicum virgatum.</title>
        <authorList>
            <person name="Lovell J.T."/>
            <person name="Jenkins J."/>
            <person name="Shu S."/>
            <person name="Juenger T.E."/>
            <person name="Schmutz J."/>
        </authorList>
    </citation>
    <scope>NUCLEOTIDE SEQUENCE</scope>
    <source>
        <strain evidence="4">AP13</strain>
    </source>
</reference>
<feature type="compositionally biased region" description="Basic and acidic residues" evidence="2">
    <location>
        <begin position="395"/>
        <end position="414"/>
    </location>
</feature>
<feature type="domain" description="CCHC-type" evidence="3">
    <location>
        <begin position="4"/>
        <end position="19"/>
    </location>
</feature>
<feature type="compositionally biased region" description="Acidic residues" evidence="2">
    <location>
        <begin position="232"/>
        <end position="243"/>
    </location>
</feature>
<proteinExistence type="predicted"/>
<evidence type="ECO:0000259" key="3">
    <source>
        <dbReference type="PROSITE" id="PS50158"/>
    </source>
</evidence>
<dbReference type="PANTHER" id="PTHR33170">
    <property type="entry name" value="DUF4283 DOMAIN-CONTAINING PROTEIN-RELATED"/>
    <property type="match status" value="1"/>
</dbReference>